<name>A0A024UM21_9STRA</name>
<gene>
    <name evidence="2" type="ORF">H310_01990</name>
</gene>
<reference evidence="2" key="1">
    <citation type="submission" date="2013-12" db="EMBL/GenBank/DDBJ databases">
        <title>The Genome Sequence of Aphanomyces invadans NJM9701.</title>
        <authorList>
            <consortium name="The Broad Institute Genomics Platform"/>
            <person name="Russ C."/>
            <person name="Tyler B."/>
            <person name="van West P."/>
            <person name="Dieguez-Uribeondo J."/>
            <person name="Young S.K."/>
            <person name="Zeng Q."/>
            <person name="Gargeya S."/>
            <person name="Fitzgerald M."/>
            <person name="Abouelleil A."/>
            <person name="Alvarado L."/>
            <person name="Chapman S.B."/>
            <person name="Gainer-Dewar J."/>
            <person name="Goldberg J."/>
            <person name="Griggs A."/>
            <person name="Gujja S."/>
            <person name="Hansen M."/>
            <person name="Howarth C."/>
            <person name="Imamovic A."/>
            <person name="Ireland A."/>
            <person name="Larimer J."/>
            <person name="McCowan C."/>
            <person name="Murphy C."/>
            <person name="Pearson M."/>
            <person name="Poon T.W."/>
            <person name="Priest M."/>
            <person name="Roberts A."/>
            <person name="Saif S."/>
            <person name="Shea T."/>
            <person name="Sykes S."/>
            <person name="Wortman J."/>
            <person name="Nusbaum C."/>
            <person name="Birren B."/>
        </authorList>
    </citation>
    <scope>NUCLEOTIDE SEQUENCE [LARGE SCALE GENOMIC DNA]</scope>
    <source>
        <strain evidence="2">NJM9701</strain>
    </source>
</reference>
<feature type="non-terminal residue" evidence="2">
    <location>
        <position position="202"/>
    </location>
</feature>
<dbReference type="EMBL" id="KI913954">
    <property type="protein sequence ID" value="ETW07481.1"/>
    <property type="molecule type" value="Genomic_DNA"/>
</dbReference>
<organism evidence="2">
    <name type="scientific">Aphanomyces invadans</name>
    <dbReference type="NCBI Taxonomy" id="157072"/>
    <lineage>
        <taxon>Eukaryota</taxon>
        <taxon>Sar</taxon>
        <taxon>Stramenopiles</taxon>
        <taxon>Oomycota</taxon>
        <taxon>Saprolegniomycetes</taxon>
        <taxon>Saprolegniales</taxon>
        <taxon>Verrucalvaceae</taxon>
        <taxon>Aphanomyces</taxon>
    </lineage>
</organism>
<feature type="non-terminal residue" evidence="2">
    <location>
        <position position="1"/>
    </location>
</feature>
<proteinExistence type="predicted"/>
<dbReference type="AlphaFoldDB" id="A0A024UM21"/>
<evidence type="ECO:0000256" key="1">
    <source>
        <dbReference type="SAM" id="MobiDB-lite"/>
    </source>
</evidence>
<protein>
    <submittedName>
        <fullName evidence="2">Uncharacterized protein</fullName>
    </submittedName>
</protein>
<feature type="region of interest" description="Disordered" evidence="1">
    <location>
        <begin position="158"/>
        <end position="187"/>
    </location>
</feature>
<accession>A0A024UM21</accession>
<dbReference type="VEuPathDB" id="FungiDB:H310_01990"/>
<evidence type="ECO:0000313" key="2">
    <source>
        <dbReference type="EMBL" id="ETW07481.1"/>
    </source>
</evidence>
<sequence>WTRRQVHSHGLVPVDVGLCQEEHPAVAIFVSPRLCRSKFPRAPVSRRVVRSIHLDVGVAARAGRGRDVARMPSRAASRWARRVCHLGPTRKHAVLPTDGCCQRKARGPVRFYVQLRVGQRPVCPPSKDPCRRVRCRDCVAIRVCRGEVGCWQVRDARGPPLSRRRQGRSCQTPRDSGRPGVGLARQRTAHCHGNVPHRGHEV</sequence>
<dbReference type="GeneID" id="20079040"/>
<dbReference type="RefSeq" id="XP_008863574.1">
    <property type="nucleotide sequence ID" value="XM_008865352.1"/>
</dbReference>